<proteinExistence type="predicted"/>
<dbReference type="EMBL" id="CP039965">
    <property type="protein sequence ID" value="QCO57617.1"/>
    <property type="molecule type" value="Genomic_DNA"/>
</dbReference>
<evidence type="ECO:0000313" key="2">
    <source>
        <dbReference type="EMBL" id="QCO57617.1"/>
    </source>
</evidence>
<gene>
    <name evidence="2" type="ORF">EOK75_18120</name>
</gene>
<keyword evidence="3" id="KW-1185">Reference proteome</keyword>
<geneLocation type="plasmid" evidence="2 3">
    <name>unnamed1</name>
</geneLocation>
<dbReference type="Proteomes" id="UP000298631">
    <property type="component" value="Plasmid unnamed1"/>
</dbReference>
<accession>A0A4P8EKM8</accession>
<dbReference type="KEGG" id="pseb:EOK75_18120"/>
<sequence length="131" mass="14459">MRLAPLTLCLALATPALAQTPLTGAEFETYATGKTLTYAIGGEIYGVEQYLPNRRVRWAFVDDTCRIGHWYEDAGSICFVYDHDATPQCWSFYRNEGALTARFMSDPPSTELKEVAQTDEPLACSGPDIGV</sequence>
<dbReference type="OrthoDB" id="7304934at2"/>
<dbReference type="RefSeq" id="WP_137195410.1">
    <property type="nucleotide sequence ID" value="NZ_CP039965.1"/>
</dbReference>
<organism evidence="2 3">
    <name type="scientific">Pseudorhodobacter turbinis</name>
    <dbReference type="NCBI Taxonomy" id="2500533"/>
    <lineage>
        <taxon>Bacteria</taxon>
        <taxon>Pseudomonadati</taxon>
        <taxon>Pseudomonadota</taxon>
        <taxon>Alphaproteobacteria</taxon>
        <taxon>Rhodobacterales</taxon>
        <taxon>Paracoccaceae</taxon>
        <taxon>Pseudorhodobacter</taxon>
    </lineage>
</organism>
<name>A0A4P8EKM8_9RHOB</name>
<evidence type="ECO:0008006" key="4">
    <source>
        <dbReference type="Google" id="ProtNLM"/>
    </source>
</evidence>
<evidence type="ECO:0000313" key="3">
    <source>
        <dbReference type="Proteomes" id="UP000298631"/>
    </source>
</evidence>
<reference evidence="2 3" key="1">
    <citation type="submission" date="2019-05" db="EMBL/GenBank/DDBJ databases">
        <title>Pseudorhodobacter turbinis sp. nov., isolated from the gut of the Korean turban shell.</title>
        <authorList>
            <person name="Jeong Y.-S."/>
            <person name="Kang W.-R."/>
            <person name="Bae J.-W."/>
        </authorList>
    </citation>
    <scope>NUCLEOTIDE SEQUENCE [LARGE SCALE GENOMIC DNA]</scope>
    <source>
        <strain evidence="2 3">S12M18</strain>
        <plasmid evidence="2 3">unnamed1</plasmid>
    </source>
</reference>
<dbReference type="AlphaFoldDB" id="A0A4P8EKM8"/>
<protein>
    <recommendedName>
        <fullName evidence="4">Dihydrodipicolinate reductase</fullName>
    </recommendedName>
</protein>
<evidence type="ECO:0000256" key="1">
    <source>
        <dbReference type="SAM" id="SignalP"/>
    </source>
</evidence>
<keyword evidence="2" id="KW-0614">Plasmid</keyword>
<feature type="chain" id="PRO_5020926325" description="Dihydrodipicolinate reductase" evidence="1">
    <location>
        <begin position="19"/>
        <end position="131"/>
    </location>
</feature>
<feature type="signal peptide" evidence="1">
    <location>
        <begin position="1"/>
        <end position="18"/>
    </location>
</feature>
<keyword evidence="1" id="KW-0732">Signal</keyword>